<feature type="transmembrane region" description="Helical" evidence="6">
    <location>
        <begin position="50"/>
        <end position="71"/>
    </location>
</feature>
<dbReference type="InterPro" id="IPR011701">
    <property type="entry name" value="MFS"/>
</dbReference>
<sequence length="334" mass="38293">MELGLPIYKRTTPRFRLYGWIFNLEIFKMNMKTLPKKIKELKHKLQPWSWLYLICFLDLFAVSMIMPVFTTHLRSLGISHMDIGLLSSVYSFTQLISGPIIGSWSDIYGRRSVLSLTMAICCVSYGLMGIVSSFHLFLIIRCVVGLFKHTQTLCRACVADVVPPESQVTVHGLVNAFTSFSFMFGPVISGYLMQFENGFQYLTTIVLLVFLLNASAVLAFSDNQSKSKKNINENNRFTYRIVLVFKELFSINWKTLWALFGIKFFFALSSDLFFKNMSVILMEHFGMSHLYMGYTISFYGFISVLSNLCVGKIKRLLFLQKIYLTSLAYLLGTV</sequence>
<evidence type="ECO:0000256" key="6">
    <source>
        <dbReference type="SAM" id="Phobius"/>
    </source>
</evidence>
<dbReference type="SUPFAM" id="SSF103473">
    <property type="entry name" value="MFS general substrate transporter"/>
    <property type="match status" value="1"/>
</dbReference>
<comment type="subcellular location">
    <subcellularLocation>
        <location evidence="1">Membrane</location>
        <topology evidence="1">Multi-pass membrane protein</topology>
    </subcellularLocation>
</comment>
<protein>
    <recommendedName>
        <fullName evidence="7">Major facilitator superfamily (MFS) profile domain-containing protein</fullName>
    </recommendedName>
</protein>
<feature type="non-terminal residue" evidence="8">
    <location>
        <position position="334"/>
    </location>
</feature>
<evidence type="ECO:0000256" key="2">
    <source>
        <dbReference type="ARBA" id="ARBA00022448"/>
    </source>
</evidence>
<evidence type="ECO:0000256" key="4">
    <source>
        <dbReference type="ARBA" id="ARBA00022989"/>
    </source>
</evidence>
<feature type="transmembrane region" description="Helical" evidence="6">
    <location>
        <begin position="173"/>
        <end position="193"/>
    </location>
</feature>
<evidence type="ECO:0000259" key="7">
    <source>
        <dbReference type="PROSITE" id="PS50850"/>
    </source>
</evidence>
<dbReference type="PANTHER" id="PTHR23504">
    <property type="entry name" value="MAJOR FACILITATOR SUPERFAMILY DOMAIN-CONTAINING PROTEIN 10"/>
    <property type="match status" value="1"/>
</dbReference>
<dbReference type="Pfam" id="PF07690">
    <property type="entry name" value="MFS_1"/>
    <property type="match status" value="1"/>
</dbReference>
<proteinExistence type="predicted"/>
<dbReference type="GO" id="GO:0016020">
    <property type="term" value="C:membrane"/>
    <property type="evidence" value="ECO:0007669"/>
    <property type="project" value="UniProtKB-SubCell"/>
</dbReference>
<reference evidence="8" key="1">
    <citation type="submission" date="2015-11" db="EMBL/GenBank/DDBJ databases">
        <title>De novo transcriptome assembly of four potential Pierce s Disease insect vectors from Arizona vineyards.</title>
        <authorList>
            <person name="Tassone E.E."/>
        </authorList>
    </citation>
    <scope>NUCLEOTIDE SEQUENCE</scope>
</reference>
<keyword evidence="5 6" id="KW-0472">Membrane</keyword>
<feature type="transmembrane region" description="Helical" evidence="6">
    <location>
        <begin position="256"/>
        <end position="274"/>
    </location>
</feature>
<dbReference type="PROSITE" id="PS50850">
    <property type="entry name" value="MFS"/>
    <property type="match status" value="1"/>
</dbReference>
<feature type="transmembrane region" description="Helical" evidence="6">
    <location>
        <begin position="116"/>
        <end position="140"/>
    </location>
</feature>
<dbReference type="InterPro" id="IPR036259">
    <property type="entry name" value="MFS_trans_sf"/>
</dbReference>
<feature type="transmembrane region" description="Helical" evidence="6">
    <location>
        <begin position="294"/>
        <end position="313"/>
    </location>
</feature>
<dbReference type="Gene3D" id="1.20.1250.20">
    <property type="entry name" value="MFS general substrate transporter like domains"/>
    <property type="match status" value="1"/>
</dbReference>
<dbReference type="InterPro" id="IPR020846">
    <property type="entry name" value="MFS_dom"/>
</dbReference>
<feature type="transmembrane region" description="Helical" evidence="6">
    <location>
        <begin position="199"/>
        <end position="220"/>
    </location>
</feature>
<feature type="domain" description="Major facilitator superfamily (MFS) profile" evidence="7">
    <location>
        <begin position="47"/>
        <end position="334"/>
    </location>
</feature>
<evidence type="ECO:0000256" key="5">
    <source>
        <dbReference type="ARBA" id="ARBA00023136"/>
    </source>
</evidence>
<name>A0A1B6M7W8_9HEMI</name>
<dbReference type="EMBL" id="GEBQ01007954">
    <property type="protein sequence ID" value="JAT32023.1"/>
    <property type="molecule type" value="Transcribed_RNA"/>
</dbReference>
<dbReference type="PANTHER" id="PTHR23504:SF14">
    <property type="entry name" value="MAJOR FACILITATOR SUPERFAMILY DOMAIN-CONTAINING PROTEIN 9"/>
    <property type="match status" value="1"/>
</dbReference>
<evidence type="ECO:0000313" key="8">
    <source>
        <dbReference type="EMBL" id="JAT32023.1"/>
    </source>
</evidence>
<organism evidence="8">
    <name type="scientific">Graphocephala atropunctata</name>
    <dbReference type="NCBI Taxonomy" id="36148"/>
    <lineage>
        <taxon>Eukaryota</taxon>
        <taxon>Metazoa</taxon>
        <taxon>Ecdysozoa</taxon>
        <taxon>Arthropoda</taxon>
        <taxon>Hexapoda</taxon>
        <taxon>Insecta</taxon>
        <taxon>Pterygota</taxon>
        <taxon>Neoptera</taxon>
        <taxon>Paraneoptera</taxon>
        <taxon>Hemiptera</taxon>
        <taxon>Auchenorrhyncha</taxon>
        <taxon>Membracoidea</taxon>
        <taxon>Cicadellidae</taxon>
        <taxon>Cicadellinae</taxon>
        <taxon>Cicadellini</taxon>
        <taxon>Graphocephala</taxon>
    </lineage>
</organism>
<dbReference type="AlphaFoldDB" id="A0A1B6M7W8"/>
<evidence type="ECO:0000256" key="1">
    <source>
        <dbReference type="ARBA" id="ARBA00004141"/>
    </source>
</evidence>
<keyword evidence="3 6" id="KW-0812">Transmembrane</keyword>
<keyword evidence="4 6" id="KW-1133">Transmembrane helix</keyword>
<keyword evidence="2" id="KW-0813">Transport</keyword>
<gene>
    <name evidence="8" type="ORF">g.284</name>
</gene>
<evidence type="ECO:0000256" key="3">
    <source>
        <dbReference type="ARBA" id="ARBA00022692"/>
    </source>
</evidence>
<dbReference type="GO" id="GO:0022857">
    <property type="term" value="F:transmembrane transporter activity"/>
    <property type="evidence" value="ECO:0007669"/>
    <property type="project" value="InterPro"/>
</dbReference>
<accession>A0A1B6M7W8</accession>
<dbReference type="PRINTS" id="PR01035">
    <property type="entry name" value="TCRTETA"/>
</dbReference>
<dbReference type="InterPro" id="IPR001958">
    <property type="entry name" value="Tet-R_TetA/multi-R_MdtG-like"/>
</dbReference>